<feature type="region of interest" description="Disordered" evidence="4">
    <location>
        <begin position="377"/>
        <end position="448"/>
    </location>
</feature>
<dbReference type="PANTHER" id="PTHR24416:SF611">
    <property type="entry name" value="TYROSINE-PROTEIN KINASE TRANSMEMBRANE RECEPTOR ROR"/>
    <property type="match status" value="1"/>
</dbReference>
<evidence type="ECO:0000256" key="1">
    <source>
        <dbReference type="ARBA" id="ARBA00004167"/>
    </source>
</evidence>
<dbReference type="Proteomes" id="UP000434957">
    <property type="component" value="Unassembled WGS sequence"/>
</dbReference>
<evidence type="ECO:0000256" key="5">
    <source>
        <dbReference type="SAM" id="Phobius"/>
    </source>
</evidence>
<dbReference type="Pfam" id="PF07714">
    <property type="entry name" value="PK_Tyr_Ser-Thr"/>
    <property type="match status" value="1"/>
</dbReference>
<feature type="compositionally biased region" description="Basic and acidic residues" evidence="4">
    <location>
        <begin position="414"/>
        <end position="431"/>
    </location>
</feature>
<dbReference type="InterPro" id="IPR001245">
    <property type="entry name" value="Ser-Thr/Tyr_kinase_cat_dom"/>
</dbReference>
<dbReference type="EMBL" id="QXFT01000342">
    <property type="protein sequence ID" value="KAE9346667.1"/>
    <property type="molecule type" value="Genomic_DNA"/>
</dbReference>
<sequence length="1063" mass="117290">MPHRRGVAASVLRTLLFHVASLAFACVLSVFFLVTGSALLLVVGCLLVGSSQFARKLTRILWRSEMAINALVAEEGELAVRRRPGTLLGEVTLPVMLLSMLYFLVFKWILNVVFSVVPLVTWAVSVAQVLPEDAGLADLSLVVTGTTAAQAFTAVAFAFLAHQIGVTSARGLLFVSRIVAGVLFSSSEREETREQEMTDRAPFTVQGDDTRALERRKVEAEYGTMRVKQHKPSAEVVTWNLNREPRTVRIRQKHAEWKQGRYERKARKYELKLRAARDKIDGRRGDTTGLLERYIEAKERDRYAREIEQVAVEAFHVPETKQDAVRRRLHSSDDAKARASRHATVATAPPMDSPALPLFATPVPIAEAAAAPALARLVPRAQPSGDPRKRALSSRARGRPSTLLDHQVRPTSDVSDHPDRIQHNEREDKRPVSVAPVSQAASAHDISDMEIQGRYGNIARSYEEDDVTNMRAYAPLSYTGSPPQYITALDPSPIYRGPSEQPDYDSFSPVGSPRSGTARGSFGDIDHDYDVLSPTNSVHDAEFPTDKFQHVYRSIQMAAVPPPRRSASLLAAEEGGLDAKSEFKSVPGHRDRVNFSAFAPPSVCPAPKPFRFTVWAFLLNQRAEMQELARSDHPESQKLSLETKLDVRRGALVHVTLEVPNGFQVLNGATQGFAWEGEISNVDYDVVCTEGAAFGRVLFKARITVGSSVAVLNSFVLVGSRTMDPSELEADVLEGWMDVMEQTYREIPFRSLEMKELVGQGYFGDAYRATLDGQDVVVKTIRASEFGETTSQIVREFQHEAAMLNMFGHHPCIVPFVGASTDTKFPLALVTQYLPYGSLEDNLRVPNSSPLSLDERTGMLKDAAAGLLNIHEGGFIHRDLAARNCLVDQGNHVRICDFGLCRRVKSETAGMLMKDAVGPVKYMAPESLQPPHAFSYDSDVYMFGVLMWETYTNSSPFASLTSVEAMMHVLRGERLPVPRELPASLQRLMQNCFHDSPAERPSMQEVLMALDDSLISSQRASVAIAATTAVATATAAAATSTAMAKSVTSRTNLRKEQDRSIWV</sequence>
<dbReference type="PANTHER" id="PTHR24416">
    <property type="entry name" value="TYROSINE-PROTEIN KINASE RECEPTOR"/>
    <property type="match status" value="1"/>
</dbReference>
<dbReference type="InterPro" id="IPR017441">
    <property type="entry name" value="Protein_kinase_ATP_BS"/>
</dbReference>
<comment type="caution">
    <text evidence="7">The sequence shown here is derived from an EMBL/GenBank/DDBJ whole genome shotgun (WGS) entry which is preliminary data.</text>
</comment>
<keyword evidence="8" id="KW-1185">Reference proteome</keyword>
<evidence type="ECO:0000256" key="3">
    <source>
        <dbReference type="PROSITE-ProRule" id="PRU10141"/>
    </source>
</evidence>
<organism evidence="7 8">
    <name type="scientific">Phytophthora rubi</name>
    <dbReference type="NCBI Taxonomy" id="129364"/>
    <lineage>
        <taxon>Eukaryota</taxon>
        <taxon>Sar</taxon>
        <taxon>Stramenopiles</taxon>
        <taxon>Oomycota</taxon>
        <taxon>Peronosporomycetes</taxon>
        <taxon>Peronosporales</taxon>
        <taxon>Peronosporaceae</taxon>
        <taxon>Phytophthora</taxon>
    </lineage>
</organism>
<dbReference type="InterPro" id="IPR050122">
    <property type="entry name" value="RTK"/>
</dbReference>
<comment type="subcellular location">
    <subcellularLocation>
        <location evidence="1">Membrane</location>
        <topology evidence="1">Single-pass membrane protein</topology>
    </subcellularLocation>
</comment>
<dbReference type="Gene3D" id="3.30.200.20">
    <property type="entry name" value="Phosphorylase Kinase, domain 1"/>
    <property type="match status" value="1"/>
</dbReference>
<feature type="transmembrane region" description="Helical" evidence="5">
    <location>
        <begin position="139"/>
        <end position="160"/>
    </location>
</feature>
<evidence type="ECO:0000313" key="7">
    <source>
        <dbReference type="EMBL" id="KAE9346667.1"/>
    </source>
</evidence>
<feature type="compositionally biased region" description="Low complexity" evidence="4">
    <location>
        <begin position="432"/>
        <end position="443"/>
    </location>
</feature>
<feature type="binding site" evidence="3">
    <location>
        <position position="779"/>
    </location>
    <ligand>
        <name>ATP</name>
        <dbReference type="ChEBI" id="CHEBI:30616"/>
    </ligand>
</feature>
<feature type="domain" description="Protein kinase" evidence="6">
    <location>
        <begin position="752"/>
        <end position="1015"/>
    </location>
</feature>
<dbReference type="InterPro" id="IPR000719">
    <property type="entry name" value="Prot_kinase_dom"/>
</dbReference>
<dbReference type="GO" id="GO:0007169">
    <property type="term" value="P:cell surface receptor protein tyrosine kinase signaling pathway"/>
    <property type="evidence" value="ECO:0007669"/>
    <property type="project" value="TreeGrafter"/>
</dbReference>
<dbReference type="CDD" id="cd00192">
    <property type="entry name" value="PTKc"/>
    <property type="match status" value="1"/>
</dbReference>
<gene>
    <name evidence="7" type="ORF">PR003_g7307</name>
</gene>
<feature type="compositionally biased region" description="Basic and acidic residues" evidence="4">
    <location>
        <begin position="323"/>
        <end position="337"/>
    </location>
</feature>
<dbReference type="PROSITE" id="PS00109">
    <property type="entry name" value="PROTEIN_KINASE_TYR"/>
    <property type="match status" value="1"/>
</dbReference>
<accession>A0A6A4G0E4</accession>
<dbReference type="GO" id="GO:0005886">
    <property type="term" value="C:plasma membrane"/>
    <property type="evidence" value="ECO:0007669"/>
    <property type="project" value="TreeGrafter"/>
</dbReference>
<dbReference type="PROSITE" id="PS50011">
    <property type="entry name" value="PROTEIN_KINASE_DOM"/>
    <property type="match status" value="1"/>
</dbReference>
<keyword evidence="3" id="KW-0067">ATP-binding</keyword>
<evidence type="ECO:0000259" key="6">
    <source>
        <dbReference type="PROSITE" id="PS50011"/>
    </source>
</evidence>
<keyword evidence="5" id="KW-0812">Transmembrane</keyword>
<evidence type="ECO:0000313" key="8">
    <source>
        <dbReference type="Proteomes" id="UP000434957"/>
    </source>
</evidence>
<keyword evidence="3" id="KW-0547">Nucleotide-binding</keyword>
<comment type="catalytic activity">
    <reaction evidence="2">
        <text>L-tyrosyl-[protein] + ATP = O-phospho-L-tyrosyl-[protein] + ADP + H(+)</text>
        <dbReference type="Rhea" id="RHEA:10596"/>
        <dbReference type="Rhea" id="RHEA-COMP:10136"/>
        <dbReference type="Rhea" id="RHEA-COMP:20101"/>
        <dbReference type="ChEBI" id="CHEBI:15378"/>
        <dbReference type="ChEBI" id="CHEBI:30616"/>
        <dbReference type="ChEBI" id="CHEBI:46858"/>
        <dbReference type="ChEBI" id="CHEBI:61978"/>
        <dbReference type="ChEBI" id="CHEBI:456216"/>
        <dbReference type="EC" id="2.7.10.1"/>
    </reaction>
</comment>
<keyword evidence="5" id="KW-1133">Transmembrane helix</keyword>
<reference evidence="7 8" key="1">
    <citation type="submission" date="2018-08" db="EMBL/GenBank/DDBJ databases">
        <title>Genomic investigation of the strawberry pathogen Phytophthora fragariae indicates pathogenicity is determined by transcriptional variation in three key races.</title>
        <authorList>
            <person name="Adams T.M."/>
            <person name="Armitage A.D."/>
            <person name="Sobczyk M.K."/>
            <person name="Bates H.J."/>
            <person name="Dunwell J.M."/>
            <person name="Nellist C.F."/>
            <person name="Harrison R.J."/>
        </authorList>
    </citation>
    <scope>NUCLEOTIDE SEQUENCE [LARGE SCALE GENOMIC DNA]</scope>
    <source>
        <strain evidence="7 8">SCRP333</strain>
    </source>
</reference>
<name>A0A6A4G0E4_9STRA</name>
<dbReference type="AlphaFoldDB" id="A0A6A4G0E4"/>
<evidence type="ECO:0000256" key="2">
    <source>
        <dbReference type="ARBA" id="ARBA00051243"/>
    </source>
</evidence>
<dbReference type="GO" id="GO:0043235">
    <property type="term" value="C:receptor complex"/>
    <property type="evidence" value="ECO:0007669"/>
    <property type="project" value="TreeGrafter"/>
</dbReference>
<dbReference type="Gene3D" id="1.10.510.10">
    <property type="entry name" value="Transferase(Phosphotransferase) domain 1"/>
    <property type="match status" value="1"/>
</dbReference>
<protein>
    <recommendedName>
        <fullName evidence="6">Protein kinase domain-containing protein</fullName>
    </recommendedName>
</protein>
<feature type="transmembrane region" description="Helical" evidence="5">
    <location>
        <begin position="112"/>
        <end position="130"/>
    </location>
</feature>
<keyword evidence="5" id="KW-0472">Membrane</keyword>
<feature type="region of interest" description="Disordered" evidence="4">
    <location>
        <begin position="323"/>
        <end position="349"/>
    </location>
</feature>
<dbReference type="InterPro" id="IPR011009">
    <property type="entry name" value="Kinase-like_dom_sf"/>
</dbReference>
<dbReference type="InterPro" id="IPR020635">
    <property type="entry name" value="Tyr_kinase_cat_dom"/>
</dbReference>
<dbReference type="GO" id="GO:0004714">
    <property type="term" value="F:transmembrane receptor protein tyrosine kinase activity"/>
    <property type="evidence" value="ECO:0007669"/>
    <property type="project" value="UniProtKB-EC"/>
</dbReference>
<dbReference type="SMART" id="SM00219">
    <property type="entry name" value="TyrKc"/>
    <property type="match status" value="1"/>
</dbReference>
<dbReference type="InterPro" id="IPR008266">
    <property type="entry name" value="Tyr_kinase_AS"/>
</dbReference>
<dbReference type="PROSITE" id="PS00107">
    <property type="entry name" value="PROTEIN_KINASE_ATP"/>
    <property type="match status" value="1"/>
</dbReference>
<evidence type="ECO:0000256" key="4">
    <source>
        <dbReference type="SAM" id="MobiDB-lite"/>
    </source>
</evidence>
<dbReference type="PROSITE" id="PS51257">
    <property type="entry name" value="PROKAR_LIPOPROTEIN"/>
    <property type="match status" value="1"/>
</dbReference>
<proteinExistence type="predicted"/>
<dbReference type="PRINTS" id="PR00109">
    <property type="entry name" value="TYRKINASE"/>
</dbReference>
<dbReference type="SUPFAM" id="SSF56112">
    <property type="entry name" value="Protein kinase-like (PK-like)"/>
    <property type="match status" value="1"/>
</dbReference>
<dbReference type="GO" id="GO:0005524">
    <property type="term" value="F:ATP binding"/>
    <property type="evidence" value="ECO:0007669"/>
    <property type="project" value="UniProtKB-UniRule"/>
</dbReference>